<dbReference type="InterPro" id="IPR018499">
    <property type="entry name" value="Tetraspanin/Peripherin"/>
</dbReference>
<comment type="similarity">
    <text evidence="2">Belongs to the tetraspanin (TM4SF) family.</text>
</comment>
<dbReference type="CDD" id="cd03127">
    <property type="entry name" value="tetraspanin_LEL"/>
    <property type="match status" value="1"/>
</dbReference>
<sequence length="237" mass="25931">MQSCELSVIKYILFTFNLVFAISGIGLIVAGALVLSDVGEFSDFMEGRILAPPVVLIVTGCIVFLVASLGCYGAIRESYYMLMAFAVCLLIILIIELAVGIAAAVYKNDFQMTMKDLMKSSMKRFENSRTDRDAWNRIQTKLMCCGVEGPTDWPENARPMSCCHPTREGAPPPESFHCQAAKPEDGIMYQDGCFYQLQAKAESSAKILIGVGIGIAFIEVIGIILACWLASAIKNKE</sequence>
<comment type="subcellular location">
    <subcellularLocation>
        <location evidence="1">Membrane</location>
        <topology evidence="1">Multi-pass membrane protein</topology>
    </subcellularLocation>
</comment>
<dbReference type="PANTHER" id="PTHR19282:SF273">
    <property type="entry name" value="TETRASPANIN"/>
    <property type="match status" value="1"/>
</dbReference>
<dbReference type="Pfam" id="PF00335">
    <property type="entry name" value="Tetraspanin"/>
    <property type="match status" value="1"/>
</dbReference>
<evidence type="ECO:0000256" key="6">
    <source>
        <dbReference type="SAM" id="Phobius"/>
    </source>
</evidence>
<evidence type="ECO:0000256" key="3">
    <source>
        <dbReference type="ARBA" id="ARBA00022692"/>
    </source>
</evidence>
<name>A0A8J6HSI1_TENMO</name>
<keyword evidence="3 6" id="KW-0812">Transmembrane</keyword>
<evidence type="ECO:0008006" key="9">
    <source>
        <dbReference type="Google" id="ProtNLM"/>
    </source>
</evidence>
<feature type="transmembrane region" description="Helical" evidence="6">
    <location>
        <begin position="207"/>
        <end position="230"/>
    </location>
</feature>
<accession>A0A8J6HSI1</accession>
<gene>
    <name evidence="7" type="ORF">GEV33_003630</name>
</gene>
<dbReference type="AlphaFoldDB" id="A0A8J6HSI1"/>
<reference evidence="7" key="1">
    <citation type="journal article" date="2020" name="J Insects Food Feed">
        <title>The yellow mealworm (Tenebrio molitor) genome: a resource for the emerging insects as food and feed industry.</title>
        <authorList>
            <person name="Eriksson T."/>
            <person name="Andere A."/>
            <person name="Kelstrup H."/>
            <person name="Emery V."/>
            <person name="Picard C."/>
        </authorList>
    </citation>
    <scope>NUCLEOTIDE SEQUENCE</scope>
    <source>
        <strain evidence="7">Stoneville</strain>
        <tissue evidence="7">Whole head</tissue>
    </source>
</reference>
<dbReference type="EMBL" id="JABDTM020015367">
    <property type="protein sequence ID" value="KAH0819161.1"/>
    <property type="molecule type" value="Genomic_DNA"/>
</dbReference>
<dbReference type="Proteomes" id="UP000719412">
    <property type="component" value="Unassembled WGS sequence"/>
</dbReference>
<protein>
    <recommendedName>
        <fullName evidence="9">Tetraspanin</fullName>
    </recommendedName>
</protein>
<keyword evidence="5 6" id="KW-0472">Membrane</keyword>
<proteinExistence type="inferred from homology"/>
<organism evidence="7 8">
    <name type="scientific">Tenebrio molitor</name>
    <name type="common">Yellow mealworm beetle</name>
    <dbReference type="NCBI Taxonomy" id="7067"/>
    <lineage>
        <taxon>Eukaryota</taxon>
        <taxon>Metazoa</taxon>
        <taxon>Ecdysozoa</taxon>
        <taxon>Arthropoda</taxon>
        <taxon>Hexapoda</taxon>
        <taxon>Insecta</taxon>
        <taxon>Pterygota</taxon>
        <taxon>Neoptera</taxon>
        <taxon>Endopterygota</taxon>
        <taxon>Coleoptera</taxon>
        <taxon>Polyphaga</taxon>
        <taxon>Cucujiformia</taxon>
        <taxon>Tenebrionidae</taxon>
        <taxon>Tenebrio</taxon>
    </lineage>
</organism>
<feature type="transmembrane region" description="Helical" evidence="6">
    <location>
        <begin position="12"/>
        <end position="34"/>
    </location>
</feature>
<keyword evidence="8" id="KW-1185">Reference proteome</keyword>
<evidence type="ECO:0000256" key="2">
    <source>
        <dbReference type="ARBA" id="ARBA00006840"/>
    </source>
</evidence>
<dbReference type="PIRSF" id="PIRSF002419">
    <property type="entry name" value="Tetraspanin"/>
    <property type="match status" value="1"/>
</dbReference>
<dbReference type="PANTHER" id="PTHR19282">
    <property type="entry name" value="TETRASPANIN"/>
    <property type="match status" value="1"/>
</dbReference>
<reference evidence="7" key="2">
    <citation type="submission" date="2021-08" db="EMBL/GenBank/DDBJ databases">
        <authorList>
            <person name="Eriksson T."/>
        </authorList>
    </citation>
    <scope>NUCLEOTIDE SEQUENCE</scope>
    <source>
        <strain evidence="7">Stoneville</strain>
        <tissue evidence="7">Whole head</tissue>
    </source>
</reference>
<evidence type="ECO:0000256" key="4">
    <source>
        <dbReference type="ARBA" id="ARBA00022989"/>
    </source>
</evidence>
<evidence type="ECO:0000313" key="7">
    <source>
        <dbReference type="EMBL" id="KAH0819161.1"/>
    </source>
</evidence>
<evidence type="ECO:0000313" key="8">
    <source>
        <dbReference type="Proteomes" id="UP000719412"/>
    </source>
</evidence>
<keyword evidence="4 6" id="KW-1133">Transmembrane helix</keyword>
<evidence type="ECO:0000256" key="5">
    <source>
        <dbReference type="ARBA" id="ARBA00023136"/>
    </source>
</evidence>
<dbReference type="OrthoDB" id="5982705at2759"/>
<evidence type="ECO:0000256" key="1">
    <source>
        <dbReference type="ARBA" id="ARBA00004141"/>
    </source>
</evidence>
<feature type="transmembrane region" description="Helical" evidence="6">
    <location>
        <begin position="82"/>
        <end position="106"/>
    </location>
</feature>
<feature type="transmembrane region" description="Helical" evidence="6">
    <location>
        <begin position="54"/>
        <end position="75"/>
    </location>
</feature>
<comment type="caution">
    <text evidence="7">The sequence shown here is derived from an EMBL/GenBank/DDBJ whole genome shotgun (WGS) entry which is preliminary data.</text>
</comment>
<dbReference type="InterPro" id="IPR000301">
    <property type="entry name" value="Tetraspanin_animals"/>
</dbReference>
<dbReference type="GO" id="GO:0005886">
    <property type="term" value="C:plasma membrane"/>
    <property type="evidence" value="ECO:0007669"/>
    <property type="project" value="TreeGrafter"/>
</dbReference>